<dbReference type="InterPro" id="IPR036302">
    <property type="entry name" value="Pyosin/cloacin_T_dom_sf"/>
</dbReference>
<keyword evidence="3" id="KW-0078">Bacteriocin</keyword>
<evidence type="ECO:0000313" key="6">
    <source>
        <dbReference type="Proteomes" id="UP001160882"/>
    </source>
</evidence>
<dbReference type="AlphaFoldDB" id="A0AA42RXW0"/>
<sequence length="372" mass="40305">FGKNVEAQVNTLTLAISGGPQLTTTATPSSIEFTLESAIRQAIQLLKGGLEVIASRVSAVGIGALVYSPSLGNGELPPEVALGLAASTLLPELPDNLHQIATANGSIALPYRIHGQSSGYALISTTPGVSRDVPVRALSFDEASASYRFTSTDSPPVTLSFPIVRPADHSISTPAAPPPATIYHGVTLRPIKIKAYSLPAAELQNFRDCIYCFPVQSGLPPLYVVLSSPYQGNTLGIHSGRPYDPTRAGGPILDLDWRTALITEAGIELVKIHTGRFEKSDANEVMINRLVKILRGELLVTDTDKRFYTHELRELERYRALKLPDDANPLDGTWNNAHTATLEDYKMGQDFELLYTPEAIEADTLQILKEYT</sequence>
<reference evidence="5" key="1">
    <citation type="submission" date="2022-09" db="EMBL/GenBank/DDBJ databases">
        <title>Intensive care unit water sources are persistently colonized with multi-drug resistant bacteria and are the site of extensive horizontal gene transfer of antibiotic resistance genes.</title>
        <authorList>
            <person name="Diorio-Toth L."/>
        </authorList>
    </citation>
    <scope>NUCLEOTIDE SEQUENCE</scope>
    <source>
        <strain evidence="5">GD03782</strain>
    </source>
</reference>
<dbReference type="RefSeq" id="WP_280082983.1">
    <property type="nucleotide sequence ID" value="NZ_JAOCGG010000045.1"/>
</dbReference>
<evidence type="ECO:0000256" key="1">
    <source>
        <dbReference type="ARBA" id="ARBA00022529"/>
    </source>
</evidence>
<keyword evidence="1" id="KW-0929">Antimicrobial</keyword>
<feature type="non-terminal residue" evidence="5">
    <location>
        <position position="1"/>
    </location>
</feature>
<dbReference type="GO" id="GO:0031640">
    <property type="term" value="P:killing of cells of another organism"/>
    <property type="evidence" value="ECO:0007669"/>
    <property type="project" value="UniProtKB-KW"/>
</dbReference>
<name>A0AA42RXW0_9PSED</name>
<accession>A0AA42RXW0</accession>
<gene>
    <name evidence="5" type="ORF">N5I14_18945</name>
</gene>
<feature type="domain" description="Pyosin/cloacin translocation" evidence="4">
    <location>
        <begin position="97"/>
        <end position="225"/>
    </location>
</feature>
<dbReference type="GO" id="GO:0042742">
    <property type="term" value="P:defense response to bacterium"/>
    <property type="evidence" value="ECO:0007669"/>
    <property type="project" value="UniProtKB-KW"/>
</dbReference>
<comment type="caution">
    <text evidence="5">The sequence shown here is derived from an EMBL/GenBank/DDBJ whole genome shotgun (WGS) entry which is preliminary data.</text>
</comment>
<dbReference type="SUPFAM" id="SSF69369">
    <property type="entry name" value="Cloacin translocation domain"/>
    <property type="match status" value="1"/>
</dbReference>
<protein>
    <submittedName>
        <fullName evidence="5">S-type pyocin domain-containing protein</fullName>
    </submittedName>
</protein>
<evidence type="ECO:0000256" key="2">
    <source>
        <dbReference type="ARBA" id="ARBA00023022"/>
    </source>
</evidence>
<dbReference type="Proteomes" id="UP001160882">
    <property type="component" value="Unassembled WGS sequence"/>
</dbReference>
<proteinExistence type="predicted"/>
<dbReference type="EMBL" id="JAOCGG010000045">
    <property type="protein sequence ID" value="MDH1632318.1"/>
    <property type="molecule type" value="Genomic_DNA"/>
</dbReference>
<evidence type="ECO:0000313" key="5">
    <source>
        <dbReference type="EMBL" id="MDH1632318.1"/>
    </source>
</evidence>
<keyword evidence="2" id="KW-0044">Antibiotic</keyword>
<dbReference type="InterPro" id="IPR016128">
    <property type="entry name" value="Pyosin/cloacin_T_dom"/>
</dbReference>
<dbReference type="Pfam" id="PF06958">
    <property type="entry name" value="Pyocin_S"/>
    <property type="match status" value="1"/>
</dbReference>
<organism evidence="5 6">
    <name type="scientific">Pseudomonas mosselii</name>
    <dbReference type="NCBI Taxonomy" id="78327"/>
    <lineage>
        <taxon>Bacteria</taxon>
        <taxon>Pseudomonadati</taxon>
        <taxon>Pseudomonadota</taxon>
        <taxon>Gammaproteobacteria</taxon>
        <taxon>Pseudomonadales</taxon>
        <taxon>Pseudomonadaceae</taxon>
        <taxon>Pseudomonas</taxon>
    </lineage>
</organism>
<evidence type="ECO:0000256" key="3">
    <source>
        <dbReference type="ARBA" id="ARBA00023048"/>
    </source>
</evidence>
<evidence type="ECO:0000259" key="4">
    <source>
        <dbReference type="Pfam" id="PF06958"/>
    </source>
</evidence>